<proteinExistence type="predicted"/>
<organism evidence="1 2">
    <name type="scientific">Methylobacterium gregans</name>
    <dbReference type="NCBI Taxonomy" id="374424"/>
    <lineage>
        <taxon>Bacteria</taxon>
        <taxon>Pseudomonadati</taxon>
        <taxon>Pseudomonadota</taxon>
        <taxon>Alphaproteobacteria</taxon>
        <taxon>Hyphomicrobiales</taxon>
        <taxon>Methylobacteriaceae</taxon>
        <taxon>Methylobacterium</taxon>
    </lineage>
</organism>
<protein>
    <submittedName>
        <fullName evidence="1">Uncharacterized protein</fullName>
    </submittedName>
</protein>
<dbReference type="AlphaFoldDB" id="A0AA37HPC7"/>
<reference evidence="1" key="1">
    <citation type="journal article" date="2016" name="Front. Microbiol.">
        <title>Genome Sequence of the Piezophilic, Mesophilic Sulfate-Reducing Bacterium Desulfovibrio indicus J2T.</title>
        <authorList>
            <person name="Cao J."/>
            <person name="Maignien L."/>
            <person name="Shao Z."/>
            <person name="Alain K."/>
            <person name="Jebbar M."/>
        </authorList>
    </citation>
    <scope>NUCLEOTIDE SEQUENCE</scope>
    <source>
        <strain evidence="1">NBRC 103626</strain>
    </source>
</reference>
<comment type="caution">
    <text evidence="1">The sequence shown here is derived from an EMBL/GenBank/DDBJ whole genome shotgun (WGS) entry which is preliminary data.</text>
</comment>
<sequence length="180" mass="20614">MPDMEDESGNAKPDSYFEKFAGPLGHVILEFNYLEVDVGRMIARLLNQDDMTAAIFAATLPFIEKLKLAQSLVAVKVQDEDLKKEFQKIIKDATEINGKRNRYVHAEYWPVLGPKDELVKMLHRRLKDMGKTIDVNKEQNLADILQPLDQKDIEKLVEDISCLALRVRTVAEKFIDRMPG</sequence>
<dbReference type="RefSeq" id="WP_238303363.1">
    <property type="nucleotide sequence ID" value="NZ_BPQM01000061.1"/>
</dbReference>
<dbReference type="EMBL" id="BPQM01000061">
    <property type="protein sequence ID" value="GJD79373.1"/>
    <property type="molecule type" value="Genomic_DNA"/>
</dbReference>
<gene>
    <name evidence="1" type="ORF">NBEOAGPD_2599</name>
</gene>
<name>A0AA37HPC7_9HYPH</name>
<dbReference type="Proteomes" id="UP001055108">
    <property type="component" value="Unassembled WGS sequence"/>
</dbReference>
<evidence type="ECO:0000313" key="2">
    <source>
        <dbReference type="Proteomes" id="UP001055108"/>
    </source>
</evidence>
<accession>A0AA37HPC7</accession>
<reference evidence="1" key="2">
    <citation type="submission" date="2021-08" db="EMBL/GenBank/DDBJ databases">
        <authorList>
            <person name="Tani A."/>
            <person name="Ola A."/>
            <person name="Ogura Y."/>
            <person name="Katsura K."/>
            <person name="Hayashi T."/>
        </authorList>
    </citation>
    <scope>NUCLEOTIDE SEQUENCE</scope>
    <source>
        <strain evidence="1">NBRC 103626</strain>
    </source>
</reference>
<evidence type="ECO:0000313" key="1">
    <source>
        <dbReference type="EMBL" id="GJD79373.1"/>
    </source>
</evidence>
<keyword evidence="2" id="KW-1185">Reference proteome</keyword>